<feature type="non-terminal residue" evidence="2">
    <location>
        <position position="1"/>
    </location>
</feature>
<feature type="region of interest" description="Disordered" evidence="1">
    <location>
        <begin position="938"/>
        <end position="960"/>
    </location>
</feature>
<organism evidence="2">
    <name type="scientific">Trepomonas sp. PC1</name>
    <dbReference type="NCBI Taxonomy" id="1076344"/>
    <lineage>
        <taxon>Eukaryota</taxon>
        <taxon>Metamonada</taxon>
        <taxon>Diplomonadida</taxon>
        <taxon>Hexamitidae</taxon>
        <taxon>Hexamitinae</taxon>
        <taxon>Trepomonas</taxon>
    </lineage>
</organism>
<reference evidence="2" key="1">
    <citation type="submission" date="2015-07" db="EMBL/GenBank/DDBJ databases">
        <title>Adaptation to a free-living lifestyle via gene acquisitions in the diplomonad Trepomonas sp. PC1.</title>
        <authorList>
            <person name="Xu F."/>
            <person name="Jerlstrom-Hultqvist J."/>
            <person name="Kolisko M."/>
            <person name="Simpson A.G.B."/>
            <person name="Roger A.J."/>
            <person name="Svard S.G."/>
            <person name="Andersson J.O."/>
        </authorList>
    </citation>
    <scope>NUCLEOTIDE SEQUENCE</scope>
    <source>
        <strain evidence="2">PC1</strain>
    </source>
</reference>
<evidence type="ECO:0000313" key="2">
    <source>
        <dbReference type="EMBL" id="JAP91531.1"/>
    </source>
</evidence>
<sequence>IQIQGKNIVLFQNLEKLNIVNLAQNMDYEKCLQNLGIFQQDIYDKVGIISNLENKYDLDLKDLILSSVYGKQFSSRSQLQRKLTFYQQILLHTDQTIKQIKEYLLQIYSQIPALGIVKYEQAESVLQNLINTLQNSPSQIQDYIIQISTVFQSEQQKVFEDMLKSIKQSILVLNKVFKEPIIYQIKKNETEIQNSINKYIYNEGSKIAESVSSAITILITFFKELSTIHSPLITYSNPDFLNILQKEIHQQMITYSNTLKQQFQQNCTVQQILVQQNRQDIVKQLSRVILPILLKRLFTLVHVENAIPLYYLTKIFFLTILGVTSNTSRENQTNLSNQSLQQNIQILWLLVTSSWQNQQDHVKLLNLSVLASKIGELYPSNQSQSSIFLDLSQIIPLEVNITQAMKVSWLWMISLARFNPLLKDSLIWFRDHASTIAAFATSENPIASLMQYYFNSASNGNQICADLFQQLSEQNNLHEIISKFNEQNKDKISQMPVSLDVPSPSVLLILTTLLNNIRPELFIQNLQILDINLSNYCIIDQQQCMQFIPSVESKFTGIISPLPKTENAIQRAALAMGPGCAQLFEHFGEYFPIDSPCPELLVSNAIIQLCDIGCRVFKQLEEYVREQKYQSNASPPMPVVLLFYDRNIAIQQLIQYSFDVKFGYPESEILQNIKVVDKKPTLNDLCTASIVQLVDQNTNGQKIIENLSKLLIKYKQQQKISIMMPVFLLIPSNPNTSYMDRSNEQGGLNCDLTKLQNFNQAINVLSTVCEPHYGYIRSESQINKGFIHFGTLGVTVCHTQKIFDFQNLKNRKPGTIINKNQNRPSLSGYITLIFKHSLQMCKENCGSDDYQMIAAVQQFINQNKNYMEYGSTTDVQSSLSSLGMDISIISTDSRPVDSCIRHTFIQQLTYSIQQYILGNTKYLDKCLQTSFAITQTSDEEMNQNQKTVENQENVKSETSISDVSLSIEEKSSSMSHSSSQLNLTTAHQYNDEEKLTDKFINVFNILKGGQLNISMQAAQIERSVKNLIFSKKRKCQTINSINKQQYSSIKLNQIKNFGDIVDFYQQISAFSMAPEDYFKPNNIFSQLPTITLTTMQQNIRATFASSQLVKTIQAQGQTNIENELQNKQNQIKDLKEMDPEIKTFITNLFNYNQLQFIWQSRQMSSQQLCKGLVPDYMLGNVKNNGIYDYQGFVSKPNCWELSALVYTPILGDIFQFLVVQQAIKLSVPMHKLRLVILLEQPMGQAIVAADGQIEASAKKHSSNPFFIKLINFELFGANYDFIAKTICDISPESKNGYRSFIDLYATVAIVQESTNDYEQLLQKIHPISQNSERVRVPNGFVPIYLQIGGYIRPFVLVENKSHVDDQVWVGRAPYFGIKFM</sequence>
<dbReference type="EMBL" id="GDID01005075">
    <property type="protein sequence ID" value="JAP91531.1"/>
    <property type="molecule type" value="Transcribed_RNA"/>
</dbReference>
<protein>
    <submittedName>
        <fullName evidence="2">Uncharacterized protein</fullName>
    </submittedName>
</protein>
<accession>A0A146K7J4</accession>
<name>A0A146K7J4_9EUKA</name>
<proteinExistence type="predicted"/>
<gene>
    <name evidence="2" type="ORF">TPC1_16827</name>
</gene>
<evidence type="ECO:0000256" key="1">
    <source>
        <dbReference type="SAM" id="MobiDB-lite"/>
    </source>
</evidence>